<reference evidence="2 3" key="1">
    <citation type="submission" date="2013-08" db="EMBL/GenBank/DDBJ databases">
        <authorList>
            <person name="Huang J."/>
            <person name="Wang G."/>
        </authorList>
    </citation>
    <scope>NUCLEOTIDE SEQUENCE [LARGE SCALE GENOMIC DNA]</scope>
    <source>
        <strain evidence="2 3">JSM 072002</strain>
    </source>
</reference>
<dbReference type="EMBL" id="AVPG01000004">
    <property type="protein sequence ID" value="KGX88024.1"/>
    <property type="molecule type" value="Genomic_DNA"/>
</dbReference>
<gene>
    <name evidence="2" type="ORF">N784_12600</name>
</gene>
<protein>
    <recommendedName>
        <fullName evidence="1">YpoC-like domain-containing protein</fullName>
    </recommendedName>
</protein>
<dbReference type="RefSeq" id="WP_036832877.1">
    <property type="nucleotide sequence ID" value="NZ_AVPG01000004.1"/>
</dbReference>
<evidence type="ECO:0000313" key="2">
    <source>
        <dbReference type="EMBL" id="KGX88024.1"/>
    </source>
</evidence>
<dbReference type="STRING" id="1385512.N784_12600"/>
<keyword evidence="3" id="KW-1185">Reference proteome</keyword>
<evidence type="ECO:0000313" key="3">
    <source>
        <dbReference type="Proteomes" id="UP000030401"/>
    </source>
</evidence>
<dbReference type="eggNOG" id="ENOG5030CI3">
    <property type="taxonomic scope" value="Bacteria"/>
</dbReference>
<comment type="caution">
    <text evidence="2">The sequence shown here is derived from an EMBL/GenBank/DDBJ whole genome shotgun (WGS) entry which is preliminary data.</text>
</comment>
<dbReference type="Proteomes" id="UP000030401">
    <property type="component" value="Unassembled WGS sequence"/>
</dbReference>
<dbReference type="OrthoDB" id="2360594at2"/>
<dbReference type="InterPro" id="IPR048427">
    <property type="entry name" value="YpoC"/>
</dbReference>
<name>A0A0A5G7N7_9BACI</name>
<organism evidence="2 3">
    <name type="scientific">Pontibacillus litoralis JSM 072002</name>
    <dbReference type="NCBI Taxonomy" id="1385512"/>
    <lineage>
        <taxon>Bacteria</taxon>
        <taxon>Bacillati</taxon>
        <taxon>Bacillota</taxon>
        <taxon>Bacilli</taxon>
        <taxon>Bacillales</taxon>
        <taxon>Bacillaceae</taxon>
        <taxon>Pontibacillus</taxon>
    </lineage>
</organism>
<evidence type="ECO:0000259" key="1">
    <source>
        <dbReference type="Pfam" id="PF21747"/>
    </source>
</evidence>
<dbReference type="AlphaFoldDB" id="A0A0A5G7N7"/>
<proteinExistence type="predicted"/>
<accession>A0A0A5G7N7</accession>
<sequence>MEVKSLIDQWMKEEETLAHLFKQRENYKALPLMEHYTKKCKQAICLINDFEYETEANFQQMLPHFAYKPFNVEERLAFITHAPSHYHSFIQLKELFRESAKLHAKVSIIKKRG</sequence>
<feature type="domain" description="YpoC-like" evidence="1">
    <location>
        <begin position="2"/>
        <end position="111"/>
    </location>
</feature>
<dbReference type="Pfam" id="PF21747">
    <property type="entry name" value="YpoC"/>
    <property type="match status" value="1"/>
</dbReference>